<dbReference type="AlphaFoldDB" id="A0A5P1RBZ4"/>
<evidence type="ECO:0000313" key="7">
    <source>
        <dbReference type="Proteomes" id="UP000324760"/>
    </source>
</evidence>
<name>A0A5P1RBZ4_9GAMM</name>
<dbReference type="PROSITE" id="PS50109">
    <property type="entry name" value="HIS_KIN"/>
    <property type="match status" value="1"/>
</dbReference>
<feature type="domain" description="Histidine kinase" evidence="5">
    <location>
        <begin position="269"/>
        <end position="501"/>
    </location>
</feature>
<feature type="coiled-coil region" evidence="3">
    <location>
        <begin position="209"/>
        <end position="260"/>
    </location>
</feature>
<keyword evidence="4" id="KW-0472">Membrane</keyword>
<dbReference type="EC" id="2.7.13.3" evidence="2"/>
<dbReference type="EMBL" id="CP043869">
    <property type="protein sequence ID" value="QEQ97179.1"/>
    <property type="molecule type" value="Genomic_DNA"/>
</dbReference>
<evidence type="ECO:0000313" key="6">
    <source>
        <dbReference type="EMBL" id="QEQ97179.1"/>
    </source>
</evidence>
<keyword evidence="6" id="KW-0418">Kinase</keyword>
<dbReference type="InterPro" id="IPR005467">
    <property type="entry name" value="His_kinase_dom"/>
</dbReference>
<dbReference type="PANTHER" id="PTHR43065">
    <property type="entry name" value="SENSOR HISTIDINE KINASE"/>
    <property type="match status" value="1"/>
</dbReference>
<dbReference type="InterPro" id="IPR003594">
    <property type="entry name" value="HATPase_dom"/>
</dbReference>
<dbReference type="Gene3D" id="6.10.340.10">
    <property type="match status" value="1"/>
</dbReference>
<keyword evidence="4" id="KW-0812">Transmembrane</keyword>
<dbReference type="InterPro" id="IPR004358">
    <property type="entry name" value="Sig_transdc_His_kin-like_C"/>
</dbReference>
<gene>
    <name evidence="6" type="ORF">F0U83_10905</name>
</gene>
<keyword evidence="6" id="KW-0808">Transferase</keyword>
<keyword evidence="3" id="KW-0175">Coiled coil</keyword>
<evidence type="ECO:0000256" key="4">
    <source>
        <dbReference type="SAM" id="Phobius"/>
    </source>
</evidence>
<dbReference type="GO" id="GO:0004673">
    <property type="term" value="F:protein histidine kinase activity"/>
    <property type="evidence" value="ECO:0007669"/>
    <property type="project" value="UniProtKB-EC"/>
</dbReference>
<dbReference type="PRINTS" id="PR00344">
    <property type="entry name" value="BCTRLSENSOR"/>
</dbReference>
<organism evidence="6 7">
    <name type="scientific">Neptunomonas concharum</name>
    <dbReference type="NCBI Taxonomy" id="1031538"/>
    <lineage>
        <taxon>Bacteria</taxon>
        <taxon>Pseudomonadati</taxon>
        <taxon>Pseudomonadota</taxon>
        <taxon>Gammaproteobacteria</taxon>
        <taxon>Oceanospirillales</taxon>
        <taxon>Oceanospirillaceae</taxon>
        <taxon>Neptunomonas</taxon>
    </lineage>
</organism>
<comment type="catalytic activity">
    <reaction evidence="1">
        <text>ATP + protein L-histidine = ADP + protein N-phospho-L-histidine.</text>
        <dbReference type="EC" id="2.7.13.3"/>
    </reaction>
</comment>
<evidence type="ECO:0000256" key="2">
    <source>
        <dbReference type="ARBA" id="ARBA00012438"/>
    </source>
</evidence>
<proteinExistence type="predicted"/>
<feature type="transmembrane region" description="Helical" evidence="4">
    <location>
        <begin position="13"/>
        <end position="35"/>
    </location>
</feature>
<evidence type="ECO:0000259" key="5">
    <source>
        <dbReference type="PROSITE" id="PS50109"/>
    </source>
</evidence>
<dbReference type="SUPFAM" id="SSF55874">
    <property type="entry name" value="ATPase domain of HSP90 chaperone/DNA topoisomerase II/histidine kinase"/>
    <property type="match status" value="1"/>
</dbReference>
<keyword evidence="4" id="KW-1133">Transmembrane helix</keyword>
<evidence type="ECO:0000256" key="1">
    <source>
        <dbReference type="ARBA" id="ARBA00000085"/>
    </source>
</evidence>
<reference evidence="6 7" key="1">
    <citation type="journal article" date="2019" name="Biochem. Eng. J.">
        <title>Metabolic engineering of the marine bacteria Neptunomonas concharum for the production of acetoin and meso-2,3-butanediol from acetate.</title>
        <authorList>
            <person name="Li W."/>
            <person name="Pu N."/>
            <person name="Liu C.-X."/>
            <person name="Yuan Q.-P."/>
            <person name="Li Z.-J."/>
        </authorList>
    </citation>
    <scope>NUCLEOTIDE SEQUENCE [LARGE SCALE GENOMIC DNA]</scope>
    <source>
        <strain evidence="6 7">JCM17730</strain>
    </source>
</reference>
<protein>
    <recommendedName>
        <fullName evidence="2">histidine kinase</fullName>
        <ecNumber evidence="2">2.7.13.3</ecNumber>
    </recommendedName>
</protein>
<dbReference type="Proteomes" id="UP000324760">
    <property type="component" value="Chromosome"/>
</dbReference>
<dbReference type="Gene3D" id="1.10.287.130">
    <property type="match status" value="1"/>
</dbReference>
<dbReference type="InterPro" id="IPR036890">
    <property type="entry name" value="HATPase_C_sf"/>
</dbReference>
<dbReference type="CDD" id="cd00075">
    <property type="entry name" value="HATPase"/>
    <property type="match status" value="1"/>
</dbReference>
<dbReference type="Gene3D" id="3.30.565.10">
    <property type="entry name" value="Histidine kinase-like ATPase, C-terminal domain"/>
    <property type="match status" value="1"/>
</dbReference>
<dbReference type="SMART" id="SM00387">
    <property type="entry name" value="HATPase_c"/>
    <property type="match status" value="1"/>
</dbReference>
<evidence type="ECO:0000256" key="3">
    <source>
        <dbReference type="SAM" id="Coils"/>
    </source>
</evidence>
<dbReference type="OrthoDB" id="1931120at2"/>
<sequence>MEKKMTDSIRYQFLLRILPAFFFTSVIFLLILTSFELNTAKEAKRELAKQKVENLALLLTEPVWQLSNTLSSNIMSATIEAHEVTCVVLEQDSEITPIIRKGVCKEADGVETFSSPIIYTNQGRARQLGKVSIQMSITNDWKAISRKILPLIILSVILFVLTVVISLLAFRSTILAPLAHVSYSLRHYQKTGTRNPVDWKTNDELGLLIQEYNNSLQHQQQTENQLETAKHDAEKARHDAEMALNNLKQAQKSLVQAEKMASLGSLVAGIAHEVNTPLGNSLTIATTITEATKDISKDIEAGALRKSVLENYIHSMNEASTILERNLHNAADQIRKFKQVAVDQTSEKRRKFDLRLLLDEVLYTLYPQVKHSPYDIKAIGPEGILMNSYPGQLGQIITNCFNNTILHGFEGKESGELTFSVNQLDDEWASLIIEDNGCGMPPEELKKAFDPFYTTKLGQGGSGLGLNLVYNLTTSLLGGSVSISSVVGQGLKLTFKIPLNAPSSH</sequence>
<keyword evidence="7" id="KW-1185">Reference proteome</keyword>
<dbReference type="KEGG" id="ncu:F0U83_10905"/>
<accession>A0A5P1RBZ4</accession>
<feature type="transmembrane region" description="Helical" evidence="4">
    <location>
        <begin position="148"/>
        <end position="170"/>
    </location>
</feature>
<dbReference type="Pfam" id="PF02518">
    <property type="entry name" value="HATPase_c"/>
    <property type="match status" value="1"/>
</dbReference>